<accession>A0ACC0BPC0</accession>
<proteinExistence type="predicted"/>
<reference evidence="2" key="1">
    <citation type="journal article" date="2023" name="Nat. Plants">
        <title>Single-cell RNA sequencing provides a high-resolution roadmap for understanding the multicellular compartmentation of specialized metabolism.</title>
        <authorList>
            <person name="Sun S."/>
            <person name="Shen X."/>
            <person name="Li Y."/>
            <person name="Li Y."/>
            <person name="Wang S."/>
            <person name="Li R."/>
            <person name="Zhang H."/>
            <person name="Shen G."/>
            <person name="Guo B."/>
            <person name="Wei J."/>
            <person name="Xu J."/>
            <person name="St-Pierre B."/>
            <person name="Chen S."/>
            <person name="Sun C."/>
        </authorList>
    </citation>
    <scope>NUCLEOTIDE SEQUENCE [LARGE SCALE GENOMIC DNA]</scope>
</reference>
<evidence type="ECO:0000313" key="2">
    <source>
        <dbReference type="Proteomes" id="UP001060085"/>
    </source>
</evidence>
<dbReference type="EMBL" id="CM044703">
    <property type="protein sequence ID" value="KAI5674525.1"/>
    <property type="molecule type" value="Genomic_DNA"/>
</dbReference>
<comment type="caution">
    <text evidence="1">The sequence shown here is derived from an EMBL/GenBank/DDBJ whole genome shotgun (WGS) entry which is preliminary data.</text>
</comment>
<keyword evidence="2" id="KW-1185">Reference proteome</keyword>
<name>A0ACC0BPC0_CATRO</name>
<gene>
    <name evidence="1" type="ORF">M9H77_14889</name>
</gene>
<sequence>MELLRSQLSRVRIPEPTNRIYKQECCVSFDTPKSEGGLFVDMYTFLAFGKDYVLWNYEKTKDPVYLHIKQIMKPVGEDRPSKKPALLAIGVDGGFDNNEPEYEDHYEIVILPDFVTLPYPSVELPEKVRLAVDGVLLAEGAERKQQIAQWTADKKKISKYALDLKQLDNGVIVPPTGWKCSKCEKTENLWLNLTDGTILCGRKNWDGTGGNNHAVEHYQVTNYPLAVKLGTVTADLEGADVFSYPEDDSVEDPLLAQHLAHFGIDFSSLQKTEMTTAEMELDHNTNFDWNRIQESGKDTDPLYGPGYTGLVNLGNSCYLAATIQVVFSTRSFCSRYFIDQSLKKAFDTALSDPTVDLNMQLTKLAHGLLSGKYSLPATEKDDCSNAANPSISPKQVGIAPRMFKSVIAASHPEFSTMRQQDALEFFLHFIDQVERMNSNNPTIDPSRSFKFGIEERLQCPSGKVAYNRRSDYILSLNIPLHKATNKKELEDFQKLKAEKDMEGKELSSEEIVRPRVPLMDCLECFSGPEEVHDFYSTALKSKTTAIKTAGLTSFPDYLVLHMRKFVLEAGWVPKKLDVYVDVPEIIDISNMRSKGLQPGEELLPETADDEMPLADENIVAQLTSMGFNYLHCQKAAINTSNMGVEEAMNWLLAHMEDPDIDTPISKQAKSSDDLSSFVDQSKVDALISFGFGEELARKALKATGGDVEKATNWIFDNPDASSATDMDTSTSSNVAGADAGLPDGGGRYKLIGIVSHIGTSTHCGHYVAHIHKDGRWTIFNDEKVAVSKDPPLDMGYFFESAVIFVKGKTSIGC</sequence>
<dbReference type="Proteomes" id="UP001060085">
    <property type="component" value="Linkage Group LG03"/>
</dbReference>
<evidence type="ECO:0000313" key="1">
    <source>
        <dbReference type="EMBL" id="KAI5674525.1"/>
    </source>
</evidence>
<organism evidence="1 2">
    <name type="scientific">Catharanthus roseus</name>
    <name type="common">Madagascar periwinkle</name>
    <name type="synonym">Vinca rosea</name>
    <dbReference type="NCBI Taxonomy" id="4058"/>
    <lineage>
        <taxon>Eukaryota</taxon>
        <taxon>Viridiplantae</taxon>
        <taxon>Streptophyta</taxon>
        <taxon>Embryophyta</taxon>
        <taxon>Tracheophyta</taxon>
        <taxon>Spermatophyta</taxon>
        <taxon>Magnoliopsida</taxon>
        <taxon>eudicotyledons</taxon>
        <taxon>Gunneridae</taxon>
        <taxon>Pentapetalae</taxon>
        <taxon>asterids</taxon>
        <taxon>lamiids</taxon>
        <taxon>Gentianales</taxon>
        <taxon>Apocynaceae</taxon>
        <taxon>Rauvolfioideae</taxon>
        <taxon>Vinceae</taxon>
        <taxon>Catharanthinae</taxon>
        <taxon>Catharanthus</taxon>
    </lineage>
</organism>
<protein>
    <submittedName>
        <fullName evidence="1">Uncharacterized protein</fullName>
    </submittedName>
</protein>